<dbReference type="InterPro" id="IPR009072">
    <property type="entry name" value="Histone-fold"/>
</dbReference>
<evidence type="ECO:0000313" key="2">
    <source>
        <dbReference type="Proteomes" id="UP000622547"/>
    </source>
</evidence>
<accession>A0A8J3UDY9</accession>
<dbReference type="AlphaFoldDB" id="A0A8J3UDY9"/>
<dbReference type="Gene3D" id="1.10.20.10">
    <property type="entry name" value="Histone, subunit A"/>
    <property type="match status" value="1"/>
</dbReference>
<gene>
    <name evidence="1" type="ORF">Pph01_68950</name>
</gene>
<organism evidence="1 2">
    <name type="scientific">Planotetraspora phitsanulokensis</name>
    <dbReference type="NCBI Taxonomy" id="575192"/>
    <lineage>
        <taxon>Bacteria</taxon>
        <taxon>Bacillati</taxon>
        <taxon>Actinomycetota</taxon>
        <taxon>Actinomycetes</taxon>
        <taxon>Streptosporangiales</taxon>
        <taxon>Streptosporangiaceae</taxon>
        <taxon>Planotetraspora</taxon>
    </lineage>
</organism>
<reference evidence="1 2" key="1">
    <citation type="submission" date="2021-01" db="EMBL/GenBank/DDBJ databases">
        <title>Whole genome shotgun sequence of Planotetraspora phitsanulokensis NBRC 104273.</title>
        <authorList>
            <person name="Komaki H."/>
            <person name="Tamura T."/>
        </authorList>
    </citation>
    <scope>NUCLEOTIDE SEQUENCE [LARGE SCALE GENOMIC DNA]</scope>
    <source>
        <strain evidence="1 2">NBRC 104273</strain>
    </source>
</reference>
<dbReference type="Proteomes" id="UP000622547">
    <property type="component" value="Unassembled WGS sequence"/>
</dbReference>
<comment type="caution">
    <text evidence="1">The sequence shown here is derived from an EMBL/GenBank/DDBJ whole genome shotgun (WGS) entry which is preliminary data.</text>
</comment>
<protein>
    <submittedName>
        <fullName evidence="1">Uncharacterized protein</fullName>
    </submittedName>
</protein>
<name>A0A8J3UDY9_9ACTN</name>
<sequence>MVLMAVSRFERFFRSAAGVDVDKDNLRRYSSGSARYVSSTCCSEAVGTASAISSERPVPDVR</sequence>
<dbReference type="EMBL" id="BOOP01000037">
    <property type="protein sequence ID" value="GII41892.1"/>
    <property type="molecule type" value="Genomic_DNA"/>
</dbReference>
<dbReference type="GO" id="GO:0046982">
    <property type="term" value="F:protein heterodimerization activity"/>
    <property type="evidence" value="ECO:0007669"/>
    <property type="project" value="InterPro"/>
</dbReference>
<proteinExistence type="predicted"/>
<evidence type="ECO:0000313" key="1">
    <source>
        <dbReference type="EMBL" id="GII41892.1"/>
    </source>
</evidence>
<dbReference type="RefSeq" id="WP_204077334.1">
    <property type="nucleotide sequence ID" value="NZ_BAABHI010000011.1"/>
</dbReference>
<keyword evidence="2" id="KW-1185">Reference proteome</keyword>